<name>A0ACB6ZTD5_THEGA</name>
<dbReference type="Proteomes" id="UP000886501">
    <property type="component" value="Unassembled WGS sequence"/>
</dbReference>
<reference evidence="1" key="1">
    <citation type="submission" date="2019-10" db="EMBL/GenBank/DDBJ databases">
        <authorList>
            <consortium name="DOE Joint Genome Institute"/>
            <person name="Kuo A."/>
            <person name="Miyauchi S."/>
            <person name="Kiss E."/>
            <person name="Drula E."/>
            <person name="Kohler A."/>
            <person name="Sanchez-Garcia M."/>
            <person name="Andreopoulos B."/>
            <person name="Barry K.W."/>
            <person name="Bonito G."/>
            <person name="Buee M."/>
            <person name="Carver A."/>
            <person name="Chen C."/>
            <person name="Cichocki N."/>
            <person name="Clum A."/>
            <person name="Culley D."/>
            <person name="Crous P.W."/>
            <person name="Fauchery L."/>
            <person name="Girlanda M."/>
            <person name="Hayes R."/>
            <person name="Keri Z."/>
            <person name="Labutti K."/>
            <person name="Lipzen A."/>
            <person name="Lombard V."/>
            <person name="Magnuson J."/>
            <person name="Maillard F."/>
            <person name="Morin E."/>
            <person name="Murat C."/>
            <person name="Nolan M."/>
            <person name="Ohm R."/>
            <person name="Pangilinan J."/>
            <person name="Pereira M."/>
            <person name="Perotto S."/>
            <person name="Peter M."/>
            <person name="Riley R."/>
            <person name="Sitrit Y."/>
            <person name="Stielow B."/>
            <person name="Szollosi G."/>
            <person name="Zifcakova L."/>
            <person name="Stursova M."/>
            <person name="Spatafora J.W."/>
            <person name="Tedersoo L."/>
            <person name="Vaario L.-M."/>
            <person name="Yamada A."/>
            <person name="Yan M."/>
            <person name="Wang P."/>
            <person name="Xu J."/>
            <person name="Bruns T."/>
            <person name="Baldrian P."/>
            <person name="Vilgalys R."/>
            <person name="Henrissat B."/>
            <person name="Grigoriev I.V."/>
            <person name="Hibbett D."/>
            <person name="Nagy L.G."/>
            <person name="Martin F.M."/>
        </authorList>
    </citation>
    <scope>NUCLEOTIDE SEQUENCE</scope>
    <source>
        <strain evidence="1">P2</strain>
    </source>
</reference>
<keyword evidence="2" id="KW-1185">Reference proteome</keyword>
<accession>A0ACB6ZTD5</accession>
<reference evidence="1" key="2">
    <citation type="journal article" date="2020" name="Nat. Commun.">
        <title>Large-scale genome sequencing of mycorrhizal fungi provides insights into the early evolution of symbiotic traits.</title>
        <authorList>
            <person name="Miyauchi S."/>
            <person name="Kiss E."/>
            <person name="Kuo A."/>
            <person name="Drula E."/>
            <person name="Kohler A."/>
            <person name="Sanchez-Garcia M."/>
            <person name="Morin E."/>
            <person name="Andreopoulos B."/>
            <person name="Barry K.W."/>
            <person name="Bonito G."/>
            <person name="Buee M."/>
            <person name="Carver A."/>
            <person name="Chen C."/>
            <person name="Cichocki N."/>
            <person name="Clum A."/>
            <person name="Culley D."/>
            <person name="Crous P.W."/>
            <person name="Fauchery L."/>
            <person name="Girlanda M."/>
            <person name="Hayes R.D."/>
            <person name="Keri Z."/>
            <person name="LaButti K."/>
            <person name="Lipzen A."/>
            <person name="Lombard V."/>
            <person name="Magnuson J."/>
            <person name="Maillard F."/>
            <person name="Murat C."/>
            <person name="Nolan M."/>
            <person name="Ohm R.A."/>
            <person name="Pangilinan J."/>
            <person name="Pereira M.F."/>
            <person name="Perotto S."/>
            <person name="Peter M."/>
            <person name="Pfister S."/>
            <person name="Riley R."/>
            <person name="Sitrit Y."/>
            <person name="Stielow J.B."/>
            <person name="Szollosi G."/>
            <person name="Zifcakova L."/>
            <person name="Stursova M."/>
            <person name="Spatafora J.W."/>
            <person name="Tedersoo L."/>
            <person name="Vaario L.M."/>
            <person name="Yamada A."/>
            <person name="Yan M."/>
            <person name="Wang P."/>
            <person name="Xu J."/>
            <person name="Bruns T."/>
            <person name="Baldrian P."/>
            <person name="Vilgalys R."/>
            <person name="Dunand C."/>
            <person name="Henrissat B."/>
            <person name="Grigoriev I.V."/>
            <person name="Hibbett D."/>
            <person name="Nagy L.G."/>
            <person name="Martin F.M."/>
        </authorList>
    </citation>
    <scope>NUCLEOTIDE SEQUENCE</scope>
    <source>
        <strain evidence="1">P2</strain>
    </source>
</reference>
<proteinExistence type="predicted"/>
<comment type="caution">
    <text evidence="1">The sequence shown here is derived from an EMBL/GenBank/DDBJ whole genome shotgun (WGS) entry which is preliminary data.</text>
</comment>
<evidence type="ECO:0000313" key="2">
    <source>
        <dbReference type="Proteomes" id="UP000886501"/>
    </source>
</evidence>
<sequence length="1752" mass="187057">MSTVQEAASLFGSGLDEGLDPFGSVVNSSPNSVQDSSPFSPSPPTSSKNTTHDLNSSSVQGKVVTSNAHDYKAVDDLFGGAPSNGADDLFGVGGVSDSDWLATRDVNTDASADTQGGGYSGYSNYTNVGSLGTTSQSQDLSGYEQVQQQQLYQAYSNTYQNSYDSQNQYATASSYQPPAQSSTYSAQSYNYGPTSQHSAYTSPQQKTTHLKSVTRNPVSDAYDPYKPNLATTQSSFYSPSIQSTYDPYKPSVTSKPPTQATYDPYRPPVQQTPPVQASSQSRSTPAYGVLSSYSNAYSKPPVPAPPKVTAESFRTNTSNAYDPPMLPTRTRRHASGWGPTMTSPTHTSSFPPSSPVVSNTPLPPPRKDSAPVGPPPRSPAHAHQNTLKSPGLPPPPSRPSSREVLRETGVPHLPPPPHPSSRQVLPELPTQSPQQDSYPRQRIDSPSLGAQRNWIASSEPTTMSPEQSIVKTIPQPEQPLAGQNPEVSFDDLGDPEASVIAADTYPPIANANTSPGLSWDHEGGPSPSTARQADYVTPKDNEVGDATITSMPIPEQGPTASSHSRTSSYDRPYANDKLASPSKQTAPPRDSYKLTGSTVHHPPPASQFVPAPTQATSISYGPYKPTVPSTSDSIPIPIPSSPPVNGHSSRPGSLRSSLESTRPHISQYDYTPPVRSSSPASIRSQPGTYISSALKSEYGSSYDPYAPSNRTRSATNGTVSSVTSDTYTPRRQSNETQDHTPYGSKFGYPDRPSSRTESLLATPAYPTYAPSPSLLGTNDPLGRASARIPVISFGFGGKVVTCFHGADMSSAGFDVALSSRQSREIHVRSLHKLIPQSALEDTTVVYPGPLFGDSGSPTVSLVRGASTQTKTKKAKVVKYLEDRISELSSVVVYTSTGLLEHGRSQSKLTLFSLLKVLVENDGKLSGTPEIDKAVRRVLLPRLADDASSDLAKFTTPADGFGALGSLASNEAPISVTTLKPSALEKIQEFLIRGERRQACHYALDEKLWAHAMVIASSIDRDAWQEVVKEFIRAELGSKDVEDGKNRSNDPRRGSLLAPISNGRESLRVAYSLFAGQGATSVQSMLPPASLSRAVDNRLAPPPPVSLGVTPMSPNFPGNVATNVPVEVLASWAETVAMMVFNSVSPETSAALTALGDHLSANQWVEAAHACYLLSPQTSQFCGLGSPTTRLVLVGSTSPAVTPSFSKNPDSMILSEIVEFAYSLSTPQKGQEPFPGFPHLQPYRLIRAHQLAELGNVQLATRYCDAVTASVNRPSIYFTTTFIESLRGLSTRLIAAPSLDKSGSWISGSLSKPSLDKVGGWLGGQFTKFIAGEGDSSPAEEQKPGLAQGPFSHYSSISTTDLQSSYTSPHVASLNHHPSVAPPRTGSAMALRTMNGSPHIPINRSTSAMDHIRPHSRQSPVQRLASAGVFTTNFSAPPTSTYGTNGVNGYGHYQQTSSGLTSGENSPSTANGENDGPSGRNPWWDSVKTSDTQTPTAAAFQQQGSEDTGNFVSLVDDIPMPSIPSHRSTPQTVREEDEDEDLGFGNNANKKQTPSGDGDANKANGSATMEKRESRPPPKIEATKSEGNKPASSGFWLGRWWRKENAGPVRANLGEETSFYYDKELKRWVNKKAGADAQKPSQPPPPPRAQTTSPGKLDKPSPSLGNHPPPPPRPASAVDLSSPPRKTLPRGKSSLVPDNTQPVPQTPVSNETGFLQPPIPPSRPRSQASKKNVRSRYVDVFQQPTSTSPAPLL</sequence>
<organism evidence="1 2">
    <name type="scientific">Thelephora ganbajun</name>
    <name type="common">Ganba fungus</name>
    <dbReference type="NCBI Taxonomy" id="370292"/>
    <lineage>
        <taxon>Eukaryota</taxon>
        <taxon>Fungi</taxon>
        <taxon>Dikarya</taxon>
        <taxon>Basidiomycota</taxon>
        <taxon>Agaricomycotina</taxon>
        <taxon>Agaricomycetes</taxon>
        <taxon>Thelephorales</taxon>
        <taxon>Thelephoraceae</taxon>
        <taxon>Thelephora</taxon>
    </lineage>
</organism>
<protein>
    <submittedName>
        <fullName evidence="1">Uncharacterized protein</fullName>
    </submittedName>
</protein>
<gene>
    <name evidence="1" type="ORF">BDM02DRAFT_3108502</name>
</gene>
<dbReference type="EMBL" id="MU117966">
    <property type="protein sequence ID" value="KAF9652872.1"/>
    <property type="molecule type" value="Genomic_DNA"/>
</dbReference>
<evidence type="ECO:0000313" key="1">
    <source>
        <dbReference type="EMBL" id="KAF9652872.1"/>
    </source>
</evidence>